<evidence type="ECO:0000313" key="2">
    <source>
        <dbReference type="EMBL" id="MBP1040525.1"/>
    </source>
</evidence>
<dbReference type="RefSeq" id="WP_209525584.1">
    <property type="nucleotide sequence ID" value="NZ_JAEEGA010000003.1"/>
</dbReference>
<reference evidence="2" key="1">
    <citation type="submission" date="2020-12" db="EMBL/GenBank/DDBJ databases">
        <title>Vagococcus allomyrinae sp. nov. and Enterococcus lavae sp. nov., isolated from the larvae of Allomyrina dichotoma.</title>
        <authorList>
            <person name="Lee S.D."/>
        </authorList>
    </citation>
    <scope>NUCLEOTIDE SEQUENCE</scope>
    <source>
        <strain evidence="2">BWB3-3</strain>
    </source>
</reference>
<dbReference type="PANTHER" id="PTHR37038:SF14">
    <property type="entry name" value="TRANSCRIPTIONAL ACTIVATOR"/>
    <property type="match status" value="1"/>
</dbReference>
<evidence type="ECO:0000259" key="1">
    <source>
        <dbReference type="PROSITE" id="PS50943"/>
    </source>
</evidence>
<gene>
    <name evidence="2" type="ORF">I6N95_05880</name>
</gene>
<dbReference type="EMBL" id="JAEEGA010000003">
    <property type="protein sequence ID" value="MBP1040525.1"/>
    <property type="molecule type" value="Genomic_DNA"/>
</dbReference>
<comment type="caution">
    <text evidence="2">The sequence shown here is derived from an EMBL/GenBank/DDBJ whole genome shotgun (WGS) entry which is preliminary data.</text>
</comment>
<dbReference type="GO" id="GO:0003677">
    <property type="term" value="F:DNA binding"/>
    <property type="evidence" value="ECO:0007669"/>
    <property type="project" value="InterPro"/>
</dbReference>
<dbReference type="PANTHER" id="PTHR37038">
    <property type="entry name" value="TRANSCRIPTIONAL REGULATOR-RELATED"/>
    <property type="match status" value="1"/>
</dbReference>
<accession>A0A940P9E1</accession>
<dbReference type="SMART" id="SM00028">
    <property type="entry name" value="TPR"/>
    <property type="match status" value="3"/>
</dbReference>
<dbReference type="CDD" id="cd00093">
    <property type="entry name" value="HTH_XRE"/>
    <property type="match status" value="1"/>
</dbReference>
<dbReference type="Pfam" id="PF01381">
    <property type="entry name" value="HTH_3"/>
    <property type="match status" value="1"/>
</dbReference>
<dbReference type="SUPFAM" id="SSF48452">
    <property type="entry name" value="TPR-like"/>
    <property type="match status" value="1"/>
</dbReference>
<keyword evidence="3" id="KW-1185">Reference proteome</keyword>
<dbReference type="AlphaFoldDB" id="A0A940P9E1"/>
<feature type="domain" description="HTH cro/C1-type" evidence="1">
    <location>
        <begin position="11"/>
        <end position="64"/>
    </location>
</feature>
<protein>
    <submittedName>
        <fullName evidence="2">Helix-turn-helix transcriptional regulator</fullName>
    </submittedName>
</protein>
<dbReference type="Proteomes" id="UP000674938">
    <property type="component" value="Unassembled WGS sequence"/>
</dbReference>
<evidence type="ECO:0000313" key="3">
    <source>
        <dbReference type="Proteomes" id="UP000674938"/>
    </source>
</evidence>
<dbReference type="SMART" id="SM00530">
    <property type="entry name" value="HTH_XRE"/>
    <property type="match status" value="1"/>
</dbReference>
<sequence>MYKSLTYGNVIKELRTNRFLSQGELAEDICSQGMLSRIENNDVVPNVLVMQKICEKLNVSIHYVLTREEAIKAPVNQWLEKLKQDMHGKRFDLIRETIAKIEQLADPVFVTKLELQEYAYYHGCAKSEANDQLGALAILQKGLNYTYNRQSQTVTDLEILLLSEIGLVYYIQGNFEKGLSFLRRSISQFYASNKRRTVDLSKIFYNIATVFIDLKAYNEALEYLEYGILWCQKQKSFYRLDDLYLLKALVFQDTDRFEEAIETVEIAETLEKLVADAS</sequence>
<dbReference type="InterPro" id="IPR001387">
    <property type="entry name" value="Cro/C1-type_HTH"/>
</dbReference>
<organism evidence="2 3">
    <name type="scientific">Vagococcus allomyrinae</name>
    <dbReference type="NCBI Taxonomy" id="2794353"/>
    <lineage>
        <taxon>Bacteria</taxon>
        <taxon>Bacillati</taxon>
        <taxon>Bacillota</taxon>
        <taxon>Bacilli</taxon>
        <taxon>Lactobacillales</taxon>
        <taxon>Enterococcaceae</taxon>
        <taxon>Vagococcus</taxon>
    </lineage>
</organism>
<name>A0A940P9E1_9ENTE</name>
<dbReference type="InterPro" id="IPR053163">
    <property type="entry name" value="HTH-type_regulator_Rgg"/>
</dbReference>
<dbReference type="InterPro" id="IPR010982">
    <property type="entry name" value="Lambda_DNA-bd_dom_sf"/>
</dbReference>
<dbReference type="PROSITE" id="PS50943">
    <property type="entry name" value="HTH_CROC1"/>
    <property type="match status" value="1"/>
</dbReference>
<dbReference type="InterPro" id="IPR011990">
    <property type="entry name" value="TPR-like_helical_dom_sf"/>
</dbReference>
<dbReference type="SUPFAM" id="SSF47413">
    <property type="entry name" value="lambda repressor-like DNA-binding domains"/>
    <property type="match status" value="1"/>
</dbReference>
<dbReference type="Gene3D" id="1.25.40.10">
    <property type="entry name" value="Tetratricopeptide repeat domain"/>
    <property type="match status" value="1"/>
</dbReference>
<dbReference type="InterPro" id="IPR019734">
    <property type="entry name" value="TPR_rpt"/>
</dbReference>
<proteinExistence type="predicted"/>